<sequence>MAPFVVAEEIARHGTAVCFIGFDTDEAGKPRMARHMGFGQMPPHRIECRAIVAQRGFDHSEHLPLTLVAVGQSEGHQRIERDRSGPIVIDELRRDRRQLHAFANVCHGYSEPTGDILLTGAPVD</sequence>
<reference evidence="1 2" key="1">
    <citation type="submission" date="2023-12" db="EMBL/GenBank/DDBJ databases">
        <title>Description of Novel Strain Fulvimarina sp. 2208YS6-2-32 isolated from Uroteuthis (Photololigo) edulis.</title>
        <authorList>
            <person name="Park J.-S."/>
        </authorList>
    </citation>
    <scope>NUCLEOTIDE SEQUENCE [LARGE SCALE GENOMIC DNA]</scope>
    <source>
        <strain evidence="1 2">2208YS6-2-32</strain>
    </source>
</reference>
<accession>A0ABU5I709</accession>
<keyword evidence="2" id="KW-1185">Reference proteome</keyword>
<gene>
    <name evidence="1" type="ORF">U0C82_17340</name>
</gene>
<proteinExistence type="predicted"/>
<name>A0ABU5I709_9HYPH</name>
<protein>
    <submittedName>
        <fullName evidence="1">Uncharacterized protein</fullName>
    </submittedName>
</protein>
<organism evidence="1 2">
    <name type="scientific">Fulvimarina uroteuthidis</name>
    <dbReference type="NCBI Taxonomy" id="3098149"/>
    <lineage>
        <taxon>Bacteria</taxon>
        <taxon>Pseudomonadati</taxon>
        <taxon>Pseudomonadota</taxon>
        <taxon>Alphaproteobacteria</taxon>
        <taxon>Hyphomicrobiales</taxon>
        <taxon>Aurantimonadaceae</taxon>
        <taxon>Fulvimarina</taxon>
    </lineage>
</organism>
<dbReference type="Proteomes" id="UP001294412">
    <property type="component" value="Unassembled WGS sequence"/>
</dbReference>
<dbReference type="EMBL" id="JAXLPB010000007">
    <property type="protein sequence ID" value="MDY8110905.1"/>
    <property type="molecule type" value="Genomic_DNA"/>
</dbReference>
<dbReference type="RefSeq" id="WP_322188901.1">
    <property type="nucleotide sequence ID" value="NZ_JAXLPB010000007.1"/>
</dbReference>
<comment type="caution">
    <text evidence="1">The sequence shown here is derived from an EMBL/GenBank/DDBJ whole genome shotgun (WGS) entry which is preliminary data.</text>
</comment>
<evidence type="ECO:0000313" key="2">
    <source>
        <dbReference type="Proteomes" id="UP001294412"/>
    </source>
</evidence>
<evidence type="ECO:0000313" key="1">
    <source>
        <dbReference type="EMBL" id="MDY8110905.1"/>
    </source>
</evidence>